<dbReference type="GO" id="GO:0106415">
    <property type="term" value="F:muramoyltetrapeptide carboxypeptidase activity"/>
    <property type="evidence" value="ECO:0007669"/>
    <property type="project" value="UniProtKB-EC"/>
</dbReference>
<evidence type="ECO:0000256" key="5">
    <source>
        <dbReference type="ARBA" id="ARBA00022825"/>
    </source>
</evidence>
<dbReference type="GO" id="GO:0008236">
    <property type="term" value="F:serine-type peptidase activity"/>
    <property type="evidence" value="ECO:0007669"/>
    <property type="project" value="UniProtKB-KW"/>
</dbReference>
<keyword evidence="4 9" id="KW-0378">Hydrolase</keyword>
<evidence type="ECO:0000313" key="10">
    <source>
        <dbReference type="Proteomes" id="UP001238163"/>
    </source>
</evidence>
<dbReference type="InterPro" id="IPR040449">
    <property type="entry name" value="Peptidase_S66_N"/>
</dbReference>
<dbReference type="EC" id="3.4.17.13" evidence="9"/>
<keyword evidence="2 9" id="KW-0121">Carboxypeptidase</keyword>
<dbReference type="AlphaFoldDB" id="A0AAE3VJL0"/>
<dbReference type="PIRSF" id="PIRSF028757">
    <property type="entry name" value="LD-carboxypeptidase"/>
    <property type="match status" value="1"/>
</dbReference>
<feature type="active site" description="Nucleophile" evidence="6">
    <location>
        <position position="84"/>
    </location>
</feature>
<proteinExistence type="inferred from homology"/>
<evidence type="ECO:0000256" key="1">
    <source>
        <dbReference type="ARBA" id="ARBA00010233"/>
    </source>
</evidence>
<dbReference type="PANTHER" id="PTHR30237:SF2">
    <property type="entry name" value="MUREIN TETRAPEPTIDE CARBOXYPEPTIDASE"/>
    <property type="match status" value="1"/>
</dbReference>
<feature type="domain" description="LD-carboxypeptidase C-terminal" evidence="8">
    <location>
        <begin position="160"/>
        <end position="270"/>
    </location>
</feature>
<comment type="caution">
    <text evidence="9">The sequence shown here is derived from an EMBL/GenBank/DDBJ whole genome shotgun (WGS) entry which is preliminary data.</text>
</comment>
<dbReference type="SUPFAM" id="SSF52317">
    <property type="entry name" value="Class I glutamine amidotransferase-like"/>
    <property type="match status" value="1"/>
</dbReference>
<dbReference type="InterPro" id="IPR003507">
    <property type="entry name" value="S66_fam"/>
</dbReference>
<dbReference type="GO" id="GO:0006508">
    <property type="term" value="P:proteolysis"/>
    <property type="evidence" value="ECO:0007669"/>
    <property type="project" value="UniProtKB-KW"/>
</dbReference>
<keyword evidence="3" id="KW-0645">Protease</keyword>
<dbReference type="Gene3D" id="3.50.30.60">
    <property type="entry name" value="LD-carboxypeptidase A C-terminal domain-like"/>
    <property type="match status" value="1"/>
</dbReference>
<evidence type="ECO:0000256" key="2">
    <source>
        <dbReference type="ARBA" id="ARBA00022645"/>
    </source>
</evidence>
<evidence type="ECO:0000313" key="9">
    <source>
        <dbReference type="EMBL" id="MDQ0291319.1"/>
    </source>
</evidence>
<organism evidence="9 10">
    <name type="scientific">Oligosphaera ethanolica</name>
    <dbReference type="NCBI Taxonomy" id="760260"/>
    <lineage>
        <taxon>Bacteria</taxon>
        <taxon>Pseudomonadati</taxon>
        <taxon>Lentisphaerota</taxon>
        <taxon>Oligosphaeria</taxon>
        <taxon>Oligosphaerales</taxon>
        <taxon>Oligosphaeraceae</taxon>
        <taxon>Oligosphaera</taxon>
    </lineage>
</organism>
<dbReference type="Pfam" id="PF17676">
    <property type="entry name" value="Peptidase_S66C"/>
    <property type="match status" value="1"/>
</dbReference>
<name>A0AAE3VJL0_9BACT</name>
<evidence type="ECO:0000259" key="7">
    <source>
        <dbReference type="Pfam" id="PF02016"/>
    </source>
</evidence>
<dbReference type="InterPro" id="IPR027461">
    <property type="entry name" value="Carboxypeptidase_A_C_sf"/>
</dbReference>
<dbReference type="PANTHER" id="PTHR30237">
    <property type="entry name" value="MURAMOYLTETRAPEPTIDE CARBOXYPEPTIDASE"/>
    <property type="match status" value="1"/>
</dbReference>
<evidence type="ECO:0000256" key="4">
    <source>
        <dbReference type="ARBA" id="ARBA00022801"/>
    </source>
</evidence>
<evidence type="ECO:0000256" key="3">
    <source>
        <dbReference type="ARBA" id="ARBA00022670"/>
    </source>
</evidence>
<sequence length="297" mass="32207">MRAERGQARLRDFGVTVLAPVPTTPRRYLAGDDHERLASFYAALTRDDCDACMAVRGGFGAARLLDAMDWERLRRNRKPVIGYSDVCALHLAALQHGCRGHIHGPMLCSEFGRELSTPEQGRSLDQVWSSLLDCMNGREELLPAWATSGVEILKPGMACGQLLPTNLSLLNSLLGTAHFPTRVDNPILVLEDIGEAAYRIDRYLTQLRSAGYLRRLRGLLFGQFSQADDRDYIPDILREVASEIDGPVACGLPFGHVFPSISLPVGADVVLTLADAGGIQLRRAGAGRAGAGEGSLA</sequence>
<feature type="active site" description="Charge relay system" evidence="6">
    <location>
        <position position="256"/>
    </location>
</feature>
<dbReference type="Proteomes" id="UP001238163">
    <property type="component" value="Unassembled WGS sequence"/>
</dbReference>
<feature type="active site" description="Charge relay system" evidence="6">
    <location>
        <position position="191"/>
    </location>
</feature>
<dbReference type="InterPro" id="IPR029062">
    <property type="entry name" value="Class_I_gatase-like"/>
</dbReference>
<dbReference type="EMBL" id="JAUSVL010000001">
    <property type="protein sequence ID" value="MDQ0291319.1"/>
    <property type="molecule type" value="Genomic_DNA"/>
</dbReference>
<dbReference type="Pfam" id="PF02016">
    <property type="entry name" value="Peptidase_S66"/>
    <property type="match status" value="1"/>
</dbReference>
<feature type="domain" description="LD-carboxypeptidase N-terminal" evidence="7">
    <location>
        <begin position="2"/>
        <end position="104"/>
    </location>
</feature>
<reference evidence="9" key="1">
    <citation type="submission" date="2023-07" db="EMBL/GenBank/DDBJ databases">
        <title>Genomic Encyclopedia of Type Strains, Phase IV (KMG-IV): sequencing the most valuable type-strain genomes for metagenomic binning, comparative biology and taxonomic classification.</title>
        <authorList>
            <person name="Goeker M."/>
        </authorList>
    </citation>
    <scope>NUCLEOTIDE SEQUENCE</scope>
    <source>
        <strain evidence="9">DSM 24202</strain>
    </source>
</reference>
<evidence type="ECO:0000259" key="8">
    <source>
        <dbReference type="Pfam" id="PF17676"/>
    </source>
</evidence>
<keyword evidence="10" id="KW-1185">Reference proteome</keyword>
<protein>
    <submittedName>
        <fullName evidence="9">Muramoyltetrapeptide carboxypeptidase</fullName>
        <ecNumber evidence="9">3.4.17.13</ecNumber>
    </submittedName>
</protein>
<evidence type="ECO:0000256" key="6">
    <source>
        <dbReference type="PIRSR" id="PIRSR028757-1"/>
    </source>
</evidence>
<dbReference type="InterPro" id="IPR027478">
    <property type="entry name" value="LdcA_N"/>
</dbReference>
<dbReference type="Gene3D" id="3.40.50.10740">
    <property type="entry name" value="Class I glutamine amidotransferase-like"/>
    <property type="match status" value="1"/>
</dbReference>
<dbReference type="SUPFAM" id="SSF141986">
    <property type="entry name" value="LD-carboxypeptidase A C-terminal domain-like"/>
    <property type="match status" value="1"/>
</dbReference>
<gene>
    <name evidence="9" type="ORF">J3R75_003426</name>
</gene>
<accession>A0AAE3VJL0</accession>
<dbReference type="InterPro" id="IPR040921">
    <property type="entry name" value="Peptidase_S66C"/>
</dbReference>
<comment type="similarity">
    <text evidence="1">Belongs to the peptidase S66 family.</text>
</comment>
<keyword evidence="5" id="KW-0720">Serine protease</keyword>
<dbReference type="CDD" id="cd07025">
    <property type="entry name" value="Peptidase_S66"/>
    <property type="match status" value="1"/>
</dbReference>